<protein>
    <submittedName>
        <fullName evidence="1">Uncharacterized protein</fullName>
    </submittedName>
</protein>
<dbReference type="AlphaFoldDB" id="A0A418WK68"/>
<sequence>MSSPRRRGSRRCRAFARTTLDSRFRGNDIEGNSKILGNRRLLGLGGGDCEAMKGSKWRSRSR</sequence>
<comment type="caution">
    <text evidence="1">The sequence shown here is derived from an EMBL/GenBank/DDBJ whole genome shotgun (WGS) entry which is preliminary data.</text>
</comment>
<evidence type="ECO:0000313" key="2">
    <source>
        <dbReference type="Proteomes" id="UP000286100"/>
    </source>
</evidence>
<reference evidence="1 2" key="1">
    <citation type="submission" date="2018-09" db="EMBL/GenBank/DDBJ databases">
        <authorList>
            <person name="Zhu H."/>
        </authorList>
    </citation>
    <scope>NUCLEOTIDE SEQUENCE [LARGE SCALE GENOMIC DNA]</scope>
    <source>
        <strain evidence="1 2">K2R01-6</strain>
    </source>
</reference>
<gene>
    <name evidence="1" type="ORF">D3876_08730</name>
</gene>
<organism evidence="1 2">
    <name type="scientific">Sphingomonas cavernae</name>
    <dbReference type="NCBI Taxonomy" id="2320861"/>
    <lineage>
        <taxon>Bacteria</taxon>
        <taxon>Pseudomonadati</taxon>
        <taxon>Pseudomonadota</taxon>
        <taxon>Alphaproteobacteria</taxon>
        <taxon>Sphingomonadales</taxon>
        <taxon>Sphingomonadaceae</taxon>
        <taxon>Sphingomonas</taxon>
    </lineage>
</organism>
<dbReference type="EMBL" id="QYUM01000003">
    <property type="protein sequence ID" value="RJF90332.1"/>
    <property type="molecule type" value="Genomic_DNA"/>
</dbReference>
<accession>A0A418WK68</accession>
<evidence type="ECO:0000313" key="1">
    <source>
        <dbReference type="EMBL" id="RJF90332.1"/>
    </source>
</evidence>
<keyword evidence="2" id="KW-1185">Reference proteome</keyword>
<dbReference type="Proteomes" id="UP000286100">
    <property type="component" value="Unassembled WGS sequence"/>
</dbReference>
<name>A0A418WK68_9SPHN</name>
<proteinExistence type="predicted"/>